<name>A0A8S1M0Y5_9CILI</name>
<feature type="domain" description="Cyclic nucleotide-binding" evidence="1">
    <location>
        <begin position="67"/>
        <end position="187"/>
    </location>
</feature>
<dbReference type="PROSITE" id="PS50042">
    <property type="entry name" value="CNMP_BINDING_3"/>
    <property type="match status" value="2"/>
</dbReference>
<dbReference type="Proteomes" id="UP000692954">
    <property type="component" value="Unassembled WGS sequence"/>
</dbReference>
<feature type="domain" description="Cyclic nucleotide-binding" evidence="1">
    <location>
        <begin position="207"/>
        <end position="323"/>
    </location>
</feature>
<gene>
    <name evidence="2" type="ORF">PSON_ATCC_30995.1.T0280354</name>
</gene>
<dbReference type="PANTHER" id="PTHR11635:SF152">
    <property type="entry name" value="CAMP-DEPENDENT PROTEIN KINASE TYPE I REGULATORY SUBUNIT-RELATED"/>
    <property type="match status" value="1"/>
</dbReference>
<dbReference type="InterPro" id="IPR000595">
    <property type="entry name" value="cNMP-bd_dom"/>
</dbReference>
<reference evidence="2" key="1">
    <citation type="submission" date="2021-01" db="EMBL/GenBank/DDBJ databases">
        <authorList>
            <consortium name="Genoscope - CEA"/>
            <person name="William W."/>
        </authorList>
    </citation>
    <scope>NUCLEOTIDE SEQUENCE</scope>
</reference>
<sequence length="696" mass="82135">MADHQKQDQFENKRSNSLQSVEIYKIQQKSTFDQIVEICLKPVLYRTIKETMLLMDQLRGIKFFQEQFNEHYEEMLEDVAENAKLHIYSKNEVIIQQDTYGDTFYIIIKGEVKVLKKVVTMIGTYTKKNGKKHEKFHEELKEITTLKDGQYFGELALLERKPRGADIVAITDCYILELDKDSFDRIMSTKTQRQFLHQLETLSCNAILKDLSKNTIKALFMIMERKVYNYGDIIYKQGDKGDCLYFIIEGEFKMVTDVKKEFERNGSDEKLYFEREVEVCILGKNESIGLEEFLDQEKRKWKAICQSQEGVLYKLNRVDYKRIEQRYPDIVNSIQKVRDDKKNYYIQWNQKHAYPLEVGLNIQLTEENDQKFNYKKYVERAKNLKQIIMKDKEMSFISRDQITINDDMEIMLRYCPYFQLEDKKASPFLVNTPETIQIRRVKSANYKPINTQQYVSNDQNFNKTQNGKKRNQSNHDKMIAQTQPTITVNQQTTTQPEDNKQKSILISPKIIQSSQNLFSPLIYEKRKSIVKNKFNNQNDIMQSKITTFMKLTPQKIEEMAIQQRLSKEEYKQKKLYINQYPFRSPKQMLNRIKSAIKVQSPICIKTYRQQLQGQIHKGSATQIKSLSPQDLTSLGEGSRIHSFKIQNQPNFDFSAVPLKYSASFISQQYQIRKNPTLGTNQKFRQTSNFQFIASNL</sequence>
<evidence type="ECO:0000313" key="3">
    <source>
        <dbReference type="Proteomes" id="UP000692954"/>
    </source>
</evidence>
<dbReference type="CDD" id="cd00038">
    <property type="entry name" value="CAP_ED"/>
    <property type="match status" value="2"/>
</dbReference>
<dbReference type="AlphaFoldDB" id="A0A8S1M0Y5"/>
<accession>A0A8S1M0Y5</accession>
<dbReference type="PANTHER" id="PTHR11635">
    <property type="entry name" value="CAMP-DEPENDENT PROTEIN KINASE REGULATORY CHAIN"/>
    <property type="match status" value="1"/>
</dbReference>
<dbReference type="GO" id="GO:0004862">
    <property type="term" value="F:cAMP-dependent protein kinase inhibitor activity"/>
    <property type="evidence" value="ECO:0007669"/>
    <property type="project" value="TreeGrafter"/>
</dbReference>
<evidence type="ECO:0000313" key="2">
    <source>
        <dbReference type="EMBL" id="CAD8071965.1"/>
    </source>
</evidence>
<dbReference type="OrthoDB" id="2021138at2759"/>
<dbReference type="GO" id="GO:0005952">
    <property type="term" value="C:cAMP-dependent protein kinase complex"/>
    <property type="evidence" value="ECO:0007669"/>
    <property type="project" value="InterPro"/>
</dbReference>
<proteinExistence type="predicted"/>
<dbReference type="SMART" id="SM00100">
    <property type="entry name" value="cNMP"/>
    <property type="match status" value="2"/>
</dbReference>
<dbReference type="GO" id="GO:0030552">
    <property type="term" value="F:cAMP binding"/>
    <property type="evidence" value="ECO:0007669"/>
    <property type="project" value="TreeGrafter"/>
</dbReference>
<organism evidence="2 3">
    <name type="scientific">Paramecium sonneborni</name>
    <dbReference type="NCBI Taxonomy" id="65129"/>
    <lineage>
        <taxon>Eukaryota</taxon>
        <taxon>Sar</taxon>
        <taxon>Alveolata</taxon>
        <taxon>Ciliophora</taxon>
        <taxon>Intramacronucleata</taxon>
        <taxon>Oligohymenophorea</taxon>
        <taxon>Peniculida</taxon>
        <taxon>Parameciidae</taxon>
        <taxon>Paramecium</taxon>
    </lineage>
</organism>
<evidence type="ECO:0000259" key="1">
    <source>
        <dbReference type="PROSITE" id="PS50042"/>
    </source>
</evidence>
<dbReference type="InterPro" id="IPR050503">
    <property type="entry name" value="cAMP-dep_PK_reg_su-like"/>
</dbReference>
<dbReference type="GO" id="GO:0034236">
    <property type="term" value="F:protein kinase A catalytic subunit binding"/>
    <property type="evidence" value="ECO:0007669"/>
    <property type="project" value="TreeGrafter"/>
</dbReference>
<protein>
    <recommendedName>
        <fullName evidence="1">Cyclic nucleotide-binding domain-containing protein</fullName>
    </recommendedName>
</protein>
<dbReference type="GO" id="GO:0005829">
    <property type="term" value="C:cytosol"/>
    <property type="evidence" value="ECO:0007669"/>
    <property type="project" value="TreeGrafter"/>
</dbReference>
<comment type="caution">
    <text evidence="2">The sequence shown here is derived from an EMBL/GenBank/DDBJ whole genome shotgun (WGS) entry which is preliminary data.</text>
</comment>
<dbReference type="Pfam" id="PF00027">
    <property type="entry name" value="cNMP_binding"/>
    <property type="match status" value="2"/>
</dbReference>
<dbReference type="EMBL" id="CAJJDN010000028">
    <property type="protein sequence ID" value="CAD8071965.1"/>
    <property type="molecule type" value="Genomic_DNA"/>
</dbReference>
<keyword evidence="3" id="KW-1185">Reference proteome</keyword>